<dbReference type="FunCoup" id="A0A1S3FUU1">
    <property type="interactions" value="152"/>
</dbReference>
<evidence type="ECO:0000313" key="11">
    <source>
        <dbReference type="Proteomes" id="UP000081671"/>
    </source>
</evidence>
<name>A0A1S3FUU1_DIPOR</name>
<dbReference type="PROSITE" id="PS00903">
    <property type="entry name" value="CYT_DCMP_DEAMINASES_1"/>
    <property type="match status" value="2"/>
</dbReference>
<evidence type="ECO:0000313" key="12">
    <source>
        <dbReference type="RefSeq" id="XP_012880331.1"/>
    </source>
</evidence>
<dbReference type="GO" id="GO:0045869">
    <property type="term" value="P:negative regulation of single stranded viral RNA replication via double stranded DNA intermediate"/>
    <property type="evidence" value="ECO:0007669"/>
    <property type="project" value="TreeGrafter"/>
</dbReference>
<dbReference type="InterPro" id="IPR016192">
    <property type="entry name" value="APOBEC/CMP_deaminase_Zn-bd"/>
</dbReference>
<dbReference type="InParanoid" id="A0A1S3FUU1"/>
<comment type="catalytic activity">
    <reaction evidence="9">
        <text>a 2'-deoxycytidine in single-stranded DNA + H2O + H(+) = a 2'-deoxyuridine in single-stranded DNA + NH4(+)</text>
        <dbReference type="Rhea" id="RHEA:50948"/>
        <dbReference type="Rhea" id="RHEA-COMP:12846"/>
        <dbReference type="Rhea" id="RHEA-COMP:12847"/>
        <dbReference type="ChEBI" id="CHEBI:15377"/>
        <dbReference type="ChEBI" id="CHEBI:15378"/>
        <dbReference type="ChEBI" id="CHEBI:28938"/>
        <dbReference type="ChEBI" id="CHEBI:85452"/>
        <dbReference type="ChEBI" id="CHEBI:133902"/>
        <dbReference type="EC" id="3.5.4.38"/>
    </reaction>
</comment>
<reference evidence="12" key="1">
    <citation type="submission" date="2025-08" db="UniProtKB">
        <authorList>
            <consortium name="RefSeq"/>
        </authorList>
    </citation>
    <scope>IDENTIFICATION</scope>
    <source>
        <tissue evidence="12">Kidney</tissue>
    </source>
</reference>
<evidence type="ECO:0000256" key="4">
    <source>
        <dbReference type="ARBA" id="ARBA00022490"/>
    </source>
</evidence>
<dbReference type="AlphaFoldDB" id="A0A1S3FUU1"/>
<sequence>MQLQRQRPRAGLGPSCLGCLYPSTQIRNPMFTLSQGSFYFHFQNLLYANGRHTTFLCCRVERQQEGLIDTRVFKNQGIHAELCFLHWFHDEEFFPGEDYQLTWYMSWSPCPDCAEQVAQFLATHRNVSLTIFIARLYYHWLPQFQQGLRRLCQEGAQVEVMSYQEFEDCYEEFVKKSFRPWKGLYTNYKQQEITLRRILGSTVSLLKEETFLFQFNNRHRVPRHCGQYRPRRRTYLCYLLARPGDTTAPTKGCLQNKKGHHAEIRFIERIRSMGLDPSQDYQITCYLTWSPCLDCAFKLAKLKKDFPRLTLRIFTSRLYFHWIRKFQKGLHQLWLSGVLVAIMGLQEFTDCWNNFVNHQQRSFAPWEKLDAYSKNIRERLGRILRSWGCGPTPSSGGDSR</sequence>
<keyword evidence="4" id="KW-0963">Cytoplasm</keyword>
<dbReference type="InterPro" id="IPR002125">
    <property type="entry name" value="CMP_dCMP_dom"/>
</dbReference>
<dbReference type="STRING" id="10020.ENSDORP00000022770"/>
<dbReference type="GO" id="GO:0005634">
    <property type="term" value="C:nucleus"/>
    <property type="evidence" value="ECO:0007669"/>
    <property type="project" value="TreeGrafter"/>
</dbReference>
<organism evidence="11 12">
    <name type="scientific">Dipodomys ordii</name>
    <name type="common">Ord's kangaroo rat</name>
    <dbReference type="NCBI Taxonomy" id="10020"/>
    <lineage>
        <taxon>Eukaryota</taxon>
        <taxon>Metazoa</taxon>
        <taxon>Chordata</taxon>
        <taxon>Craniata</taxon>
        <taxon>Vertebrata</taxon>
        <taxon>Euteleostomi</taxon>
        <taxon>Mammalia</taxon>
        <taxon>Eutheria</taxon>
        <taxon>Euarchontoglires</taxon>
        <taxon>Glires</taxon>
        <taxon>Rodentia</taxon>
        <taxon>Castorimorpha</taxon>
        <taxon>Heteromyidae</taxon>
        <taxon>Dipodomyinae</taxon>
        <taxon>Dipodomys</taxon>
    </lineage>
</organism>
<evidence type="ECO:0000256" key="1">
    <source>
        <dbReference type="ARBA" id="ARBA00001947"/>
    </source>
</evidence>
<comment type="similarity">
    <text evidence="3">Belongs to the cytidine and deoxycytidylate deaminase family.</text>
</comment>
<evidence type="ECO:0000259" key="10">
    <source>
        <dbReference type="PROSITE" id="PS51747"/>
    </source>
</evidence>
<dbReference type="GO" id="GO:0008270">
    <property type="term" value="F:zinc ion binding"/>
    <property type="evidence" value="ECO:0007669"/>
    <property type="project" value="InterPro"/>
</dbReference>
<dbReference type="GO" id="GO:0070383">
    <property type="term" value="P:DNA cytosine deamination"/>
    <property type="evidence" value="ECO:0007669"/>
    <property type="project" value="TreeGrafter"/>
</dbReference>
<dbReference type="KEGG" id="dord:105992068"/>
<comment type="cofactor">
    <cofactor evidence="1">
        <name>Zn(2+)</name>
        <dbReference type="ChEBI" id="CHEBI:29105"/>
    </cofactor>
</comment>
<dbReference type="InterPro" id="IPR050610">
    <property type="entry name" value="APOBEC_Cyt_Deaminase"/>
</dbReference>
<evidence type="ECO:0000256" key="7">
    <source>
        <dbReference type="ARBA" id="ARBA00022833"/>
    </source>
</evidence>
<proteinExistence type="inferred from homology"/>
<feature type="domain" description="CMP/dCMP-type deaminase" evidence="10">
    <location>
        <begin position="206"/>
        <end position="333"/>
    </location>
</feature>
<gene>
    <name evidence="12" type="primary">LOC105992068</name>
</gene>
<dbReference type="PANTHER" id="PTHR13857:SF43">
    <property type="entry name" value="DNA DC-DU-EDITING ENZYME APOBEC-3H"/>
    <property type="match status" value="1"/>
</dbReference>
<evidence type="ECO:0000256" key="9">
    <source>
        <dbReference type="ARBA" id="ARBA00049114"/>
    </source>
</evidence>
<dbReference type="GO" id="GO:0016554">
    <property type="term" value="P:cytidine to uridine editing"/>
    <property type="evidence" value="ECO:0007669"/>
    <property type="project" value="TreeGrafter"/>
</dbReference>
<keyword evidence="6" id="KW-0378">Hydrolase</keyword>
<dbReference type="Gene3D" id="3.40.140.10">
    <property type="entry name" value="Cytidine Deaminase, domain 2"/>
    <property type="match status" value="2"/>
</dbReference>
<keyword evidence="5" id="KW-0479">Metal-binding</keyword>
<dbReference type="OrthoDB" id="9445293at2759"/>
<dbReference type="PROSITE" id="PS51747">
    <property type="entry name" value="CYT_DCMP_DEAMINASES_2"/>
    <property type="match status" value="2"/>
</dbReference>
<comment type="subcellular location">
    <subcellularLocation>
        <location evidence="2">Cytoplasm</location>
    </subcellularLocation>
</comment>
<protein>
    <recommendedName>
        <fullName evidence="8">single-stranded DNA cytosine deaminase</fullName>
        <ecNumber evidence="8">3.5.4.38</ecNumber>
    </recommendedName>
</protein>
<evidence type="ECO:0000256" key="8">
    <source>
        <dbReference type="ARBA" id="ARBA00029489"/>
    </source>
</evidence>
<evidence type="ECO:0000256" key="3">
    <source>
        <dbReference type="ARBA" id="ARBA00006576"/>
    </source>
</evidence>
<dbReference type="Proteomes" id="UP000081671">
    <property type="component" value="Unplaced"/>
</dbReference>
<dbReference type="GeneID" id="105992068"/>
<dbReference type="PANTHER" id="PTHR13857">
    <property type="entry name" value="MRNA EDITING ENZYME"/>
    <property type="match status" value="1"/>
</dbReference>
<dbReference type="SUPFAM" id="SSF53927">
    <property type="entry name" value="Cytidine deaminase-like"/>
    <property type="match status" value="2"/>
</dbReference>
<accession>A0A1S3FUU1</accession>
<dbReference type="CDD" id="cd01283">
    <property type="entry name" value="cytidine_deaminase"/>
    <property type="match status" value="2"/>
</dbReference>
<dbReference type="GO" id="GO:0051607">
    <property type="term" value="P:defense response to virus"/>
    <property type="evidence" value="ECO:0007669"/>
    <property type="project" value="TreeGrafter"/>
</dbReference>
<evidence type="ECO:0000256" key="2">
    <source>
        <dbReference type="ARBA" id="ARBA00004496"/>
    </source>
</evidence>
<evidence type="ECO:0000256" key="5">
    <source>
        <dbReference type="ARBA" id="ARBA00022723"/>
    </source>
</evidence>
<dbReference type="RefSeq" id="XP_012880331.1">
    <property type="nucleotide sequence ID" value="XM_013024877.1"/>
</dbReference>
<dbReference type="GO" id="GO:0004126">
    <property type="term" value="F:cytidine deaminase activity"/>
    <property type="evidence" value="ECO:0007669"/>
    <property type="project" value="TreeGrafter"/>
</dbReference>
<dbReference type="Pfam" id="PF18772">
    <property type="entry name" value="APOBEC2"/>
    <property type="match status" value="1"/>
</dbReference>
<keyword evidence="11" id="KW-1185">Reference proteome</keyword>
<dbReference type="Pfam" id="PF18782">
    <property type="entry name" value="NAD2"/>
    <property type="match status" value="1"/>
</dbReference>
<dbReference type="InterPro" id="IPR016193">
    <property type="entry name" value="Cytidine_deaminase-like"/>
</dbReference>
<dbReference type="GO" id="GO:0003723">
    <property type="term" value="F:RNA binding"/>
    <property type="evidence" value="ECO:0007669"/>
    <property type="project" value="TreeGrafter"/>
</dbReference>
<dbReference type="GO" id="GO:0000932">
    <property type="term" value="C:P-body"/>
    <property type="evidence" value="ECO:0007669"/>
    <property type="project" value="TreeGrafter"/>
</dbReference>
<keyword evidence="7" id="KW-0862">Zinc</keyword>
<evidence type="ECO:0000256" key="6">
    <source>
        <dbReference type="ARBA" id="ARBA00022801"/>
    </source>
</evidence>
<dbReference type="EC" id="3.5.4.38" evidence="8"/>
<feature type="domain" description="CMP/dCMP-type deaminase" evidence="10">
    <location>
        <begin position="50"/>
        <end position="151"/>
    </location>
</feature>